<comment type="caution">
    <text evidence="3">The sequence shown here is derived from an EMBL/GenBank/DDBJ whole genome shotgun (WGS) entry which is preliminary data.</text>
</comment>
<keyword evidence="2" id="KW-1133">Transmembrane helix</keyword>
<feature type="transmembrane region" description="Helical" evidence="2">
    <location>
        <begin position="38"/>
        <end position="60"/>
    </location>
</feature>
<dbReference type="EMBL" id="JAGINW010000001">
    <property type="protein sequence ID" value="MBP2326579.1"/>
    <property type="molecule type" value="Genomic_DNA"/>
</dbReference>
<reference evidence="3 4" key="1">
    <citation type="submission" date="2021-03" db="EMBL/GenBank/DDBJ databases">
        <title>Sequencing the genomes of 1000 actinobacteria strains.</title>
        <authorList>
            <person name="Klenk H.-P."/>
        </authorList>
    </citation>
    <scope>NUCLEOTIDE SEQUENCE [LARGE SCALE GENOMIC DNA]</scope>
    <source>
        <strain evidence="3 4">DSM 46670</strain>
    </source>
</reference>
<evidence type="ECO:0000256" key="1">
    <source>
        <dbReference type="SAM" id="MobiDB-lite"/>
    </source>
</evidence>
<protein>
    <recommendedName>
        <fullName evidence="5">DUF4878 domain-containing protein</fullName>
    </recommendedName>
</protein>
<evidence type="ECO:0008006" key="5">
    <source>
        <dbReference type="Google" id="ProtNLM"/>
    </source>
</evidence>
<dbReference type="Proteomes" id="UP001519332">
    <property type="component" value="Unassembled WGS sequence"/>
</dbReference>
<sequence length="180" mass="19360">MSPKASRSADEPGDEPGQADLPPGYVRMSRPKPAPVSWWWKSAGLVVLLAAAVIAIMFIVKGPDPRESARGTAKLVAESLTDADMSDFRSYVCDSGKLEIPDAWTQMGSTSVLDVSSERDGVATATLTTTKRPDMDLVLLLHSKDEQWCVVVVTNCPRYLDAPSASSLPDVKGCRGRPGR</sequence>
<evidence type="ECO:0000313" key="4">
    <source>
        <dbReference type="Proteomes" id="UP001519332"/>
    </source>
</evidence>
<feature type="region of interest" description="Disordered" evidence="1">
    <location>
        <begin position="1"/>
        <end position="26"/>
    </location>
</feature>
<name>A0ABS4TQ96_9PSEU</name>
<accession>A0ABS4TQ96</accession>
<dbReference type="RefSeq" id="WP_209643630.1">
    <property type="nucleotide sequence ID" value="NZ_JAGINW010000001.1"/>
</dbReference>
<keyword evidence="2" id="KW-0812">Transmembrane</keyword>
<evidence type="ECO:0000313" key="3">
    <source>
        <dbReference type="EMBL" id="MBP2326579.1"/>
    </source>
</evidence>
<keyword evidence="4" id="KW-1185">Reference proteome</keyword>
<evidence type="ECO:0000256" key="2">
    <source>
        <dbReference type="SAM" id="Phobius"/>
    </source>
</evidence>
<gene>
    <name evidence="3" type="ORF">JOF56_006964</name>
</gene>
<organism evidence="3 4">
    <name type="scientific">Kibdelosporangium banguiense</name>
    <dbReference type="NCBI Taxonomy" id="1365924"/>
    <lineage>
        <taxon>Bacteria</taxon>
        <taxon>Bacillati</taxon>
        <taxon>Actinomycetota</taxon>
        <taxon>Actinomycetes</taxon>
        <taxon>Pseudonocardiales</taxon>
        <taxon>Pseudonocardiaceae</taxon>
        <taxon>Kibdelosporangium</taxon>
    </lineage>
</organism>
<keyword evidence="2" id="KW-0472">Membrane</keyword>
<proteinExistence type="predicted"/>